<organism evidence="1 2">
    <name type="scientific">Rhizoctonia solani</name>
    <dbReference type="NCBI Taxonomy" id="456999"/>
    <lineage>
        <taxon>Eukaryota</taxon>
        <taxon>Fungi</taxon>
        <taxon>Dikarya</taxon>
        <taxon>Basidiomycota</taxon>
        <taxon>Agaricomycotina</taxon>
        <taxon>Agaricomycetes</taxon>
        <taxon>Cantharellales</taxon>
        <taxon>Ceratobasidiaceae</taxon>
        <taxon>Rhizoctonia</taxon>
    </lineage>
</organism>
<name>A0A8H3HGM7_9AGAM</name>
<comment type="caution">
    <text evidence="1">The sequence shown here is derived from an EMBL/GenBank/DDBJ whole genome shotgun (WGS) entry which is preliminary data.</text>
</comment>
<gene>
    <name evidence="1" type="ORF">RDB_LOCUS166017</name>
</gene>
<protein>
    <submittedName>
        <fullName evidence="1">Uncharacterized protein</fullName>
    </submittedName>
</protein>
<dbReference type="AlphaFoldDB" id="A0A8H3HGM7"/>
<proteinExistence type="predicted"/>
<reference evidence="1" key="1">
    <citation type="submission" date="2021-01" db="EMBL/GenBank/DDBJ databases">
        <authorList>
            <person name="Kaushik A."/>
        </authorList>
    </citation>
    <scope>NUCLEOTIDE SEQUENCE</scope>
    <source>
        <strain evidence="1">AG6-10EEA</strain>
    </source>
</reference>
<dbReference type="Proteomes" id="UP000663853">
    <property type="component" value="Unassembled WGS sequence"/>
</dbReference>
<sequence length="165" mass="18052">MLGEANQAPITAELHLHSSTMAQIDNNIQEISAALQVFSQRLPPTLVDLRNEGGAPAGINQQLQELREVMVQGFADVQATIAYHSRLSHIRSLNACATKRASPIHPLPLPNGGYPPPGVFPAFVKDFDNLDGPGLTALLQLYELPHQNLVAQRRSTLAEYFNIPR</sequence>
<dbReference type="EMBL" id="CAJMXA010003974">
    <property type="protein sequence ID" value="CAE6529718.1"/>
    <property type="molecule type" value="Genomic_DNA"/>
</dbReference>
<evidence type="ECO:0000313" key="1">
    <source>
        <dbReference type="EMBL" id="CAE6529718.1"/>
    </source>
</evidence>
<evidence type="ECO:0000313" key="2">
    <source>
        <dbReference type="Proteomes" id="UP000663853"/>
    </source>
</evidence>
<accession>A0A8H3HGM7</accession>